<evidence type="ECO:0000313" key="3">
    <source>
        <dbReference type="EMBL" id="MBB3107959.1"/>
    </source>
</evidence>
<dbReference type="Proteomes" id="UP000588111">
    <property type="component" value="Unassembled WGS sequence"/>
</dbReference>
<accession>A0A839TFP8</accession>
<dbReference type="GO" id="GO:0003887">
    <property type="term" value="F:DNA-directed DNA polymerase activity"/>
    <property type="evidence" value="ECO:0007669"/>
    <property type="project" value="InterPro"/>
</dbReference>
<name>A0A839TFP8_9GAMM</name>
<dbReference type="Gene3D" id="1.10.10.10">
    <property type="entry name" value="Winged helix-like DNA-binding domain superfamily/Winged helix DNA-binding domain"/>
    <property type="match status" value="2"/>
</dbReference>
<dbReference type="Pfam" id="PF01051">
    <property type="entry name" value="Rep3_N"/>
    <property type="match status" value="1"/>
</dbReference>
<dbReference type="Pfam" id="PF21205">
    <property type="entry name" value="Rep3_C"/>
    <property type="match status" value="1"/>
</dbReference>
<comment type="similarity">
    <text evidence="1">Belongs to the initiator RepB protein family.</text>
</comment>
<sequence length="315" mass="36465">MNKQLVTKDNSLIGASYSLGVVEQRLIFLAIIEAREQKTLIEAGGLLRIYAQSYAKQFDVEKHTSYEAMKRAVEGLYEAGFAYSKLDERSGKIGHYKSRWVDKIGYIDDLGCVELVFASDVIPLITRLEARYTEYELKQVVGLQSEYAIRLYELIIQWRSVGKTNPISLMELREKLGLVDEYKRIEAFKRRVLDLAVKQINEHTDITVEYEQHKNGRFITGFTFRFKLKKDKKKIVAEVAGDDTNNDMYTIEGLNDKQLGRIARNPSFLADYNHLVQPSSAAGQDSKAWEIEMIKRLKKDPLQFKKRPIREYLVY</sequence>
<feature type="domain" description="Initiator Rep protein WH1" evidence="2">
    <location>
        <begin position="6"/>
        <end position="155"/>
    </location>
</feature>
<organism evidence="3 4">
    <name type="scientific">Psychrobacter luti</name>
    <dbReference type="NCBI Taxonomy" id="198481"/>
    <lineage>
        <taxon>Bacteria</taxon>
        <taxon>Pseudomonadati</taxon>
        <taxon>Pseudomonadota</taxon>
        <taxon>Gammaproteobacteria</taxon>
        <taxon>Moraxellales</taxon>
        <taxon>Moraxellaceae</taxon>
        <taxon>Psychrobacter</taxon>
    </lineage>
</organism>
<keyword evidence="4" id="KW-1185">Reference proteome</keyword>
<proteinExistence type="inferred from homology"/>
<dbReference type="InterPro" id="IPR036388">
    <property type="entry name" value="WH-like_DNA-bd_sf"/>
</dbReference>
<dbReference type="SUPFAM" id="SSF46785">
    <property type="entry name" value="Winged helix' DNA-binding domain"/>
    <property type="match status" value="2"/>
</dbReference>
<evidence type="ECO:0000256" key="1">
    <source>
        <dbReference type="ARBA" id="ARBA00038283"/>
    </source>
</evidence>
<dbReference type="EMBL" id="JACHXL010000012">
    <property type="protein sequence ID" value="MBB3107959.1"/>
    <property type="molecule type" value="Genomic_DNA"/>
</dbReference>
<dbReference type="NCBIfam" id="NF038290">
    <property type="entry name" value="repM_Acin"/>
    <property type="match status" value="1"/>
</dbReference>
<gene>
    <name evidence="3" type="ORF">FHS24_002495</name>
</gene>
<evidence type="ECO:0000313" key="4">
    <source>
        <dbReference type="Proteomes" id="UP000588111"/>
    </source>
</evidence>
<dbReference type="InterPro" id="IPR036390">
    <property type="entry name" value="WH_DNA-bd_sf"/>
</dbReference>
<comment type="caution">
    <text evidence="3">The sequence shown here is derived from an EMBL/GenBank/DDBJ whole genome shotgun (WGS) entry which is preliminary data.</text>
</comment>
<protein>
    <submittedName>
        <fullName evidence="3">Plasmid replication initiation protein</fullName>
    </submittedName>
</protein>
<dbReference type="AlphaFoldDB" id="A0A839TFP8"/>
<dbReference type="RefSeq" id="WP_183621398.1">
    <property type="nucleotide sequence ID" value="NZ_CAJHAH010000014.1"/>
</dbReference>
<reference evidence="3 4" key="1">
    <citation type="submission" date="2020-08" db="EMBL/GenBank/DDBJ databases">
        <title>Genomic Encyclopedia of Type Strains, Phase III (KMG-III): the genomes of soil and plant-associated and newly described type strains.</title>
        <authorList>
            <person name="Whitman W."/>
        </authorList>
    </citation>
    <scope>NUCLEOTIDE SEQUENCE [LARGE SCALE GENOMIC DNA]</scope>
    <source>
        <strain evidence="3 4">CECT 5885</strain>
    </source>
</reference>
<evidence type="ECO:0000259" key="2">
    <source>
        <dbReference type="Pfam" id="PF01051"/>
    </source>
</evidence>
<dbReference type="InterPro" id="IPR000525">
    <property type="entry name" value="Initiator_Rep_WH1"/>
</dbReference>
<dbReference type="GO" id="GO:0006270">
    <property type="term" value="P:DNA replication initiation"/>
    <property type="evidence" value="ECO:0007669"/>
    <property type="project" value="InterPro"/>
</dbReference>